<evidence type="ECO:0000256" key="2">
    <source>
        <dbReference type="ARBA" id="ARBA00022801"/>
    </source>
</evidence>
<comment type="caution">
    <text evidence="3">The sequence shown here is derived from an EMBL/GenBank/DDBJ whole genome shotgun (WGS) entry which is preliminary data.</text>
</comment>
<dbReference type="InterPro" id="IPR051132">
    <property type="entry name" value="3-5_Exonuclease_domain"/>
</dbReference>
<dbReference type="PANTHER" id="PTHR13620:SF117">
    <property type="entry name" value="WERNER SYNDROME-LIKE EXONUCLEASE"/>
    <property type="match status" value="1"/>
</dbReference>
<dbReference type="GO" id="GO:0005634">
    <property type="term" value="C:nucleus"/>
    <property type="evidence" value="ECO:0007669"/>
    <property type="project" value="TreeGrafter"/>
</dbReference>
<evidence type="ECO:0000313" key="3">
    <source>
        <dbReference type="EMBL" id="KAK4434784.1"/>
    </source>
</evidence>
<dbReference type="InterPro" id="IPR036397">
    <property type="entry name" value="RNaseH_sf"/>
</dbReference>
<sequence>MLFQKSMLSIFTAKSLNSPLPTKLLTFVNGYLMFTMLTAPVKIANFLSVSTPSGVSASLAVRINLSSFFNSVSANTASSSNFSTPTAFQLLSMTFWLTLSTHSVVLASKKTLENCTITTACGCGNVSDLNQLMARVGNKRDECRNMRMGLKVMVKEVLGKEMKKPRYITLRKWDSDALDFDQVAYAAIDAFVSHKIVVTLGS</sequence>
<reference evidence="3" key="1">
    <citation type="submission" date="2020-06" db="EMBL/GenBank/DDBJ databases">
        <authorList>
            <person name="Li T."/>
            <person name="Hu X."/>
            <person name="Zhang T."/>
            <person name="Song X."/>
            <person name="Zhang H."/>
            <person name="Dai N."/>
            <person name="Sheng W."/>
            <person name="Hou X."/>
            <person name="Wei L."/>
        </authorList>
    </citation>
    <scope>NUCLEOTIDE SEQUENCE</scope>
    <source>
        <strain evidence="3">3651</strain>
        <tissue evidence="3">Leaf</tissue>
    </source>
</reference>
<dbReference type="Proteomes" id="UP001293254">
    <property type="component" value="Unassembled WGS sequence"/>
</dbReference>
<protein>
    <submittedName>
        <fullName evidence="3">Uncharacterized protein</fullName>
    </submittedName>
</protein>
<dbReference type="GO" id="GO:0005737">
    <property type="term" value="C:cytoplasm"/>
    <property type="evidence" value="ECO:0007669"/>
    <property type="project" value="TreeGrafter"/>
</dbReference>
<gene>
    <name evidence="3" type="ORF">Salat_0641300</name>
</gene>
<dbReference type="SUPFAM" id="SSF53098">
    <property type="entry name" value="Ribonuclease H-like"/>
    <property type="match status" value="1"/>
</dbReference>
<keyword evidence="2" id="KW-0378">Hydrolase</keyword>
<organism evidence="3 4">
    <name type="scientific">Sesamum alatum</name>
    <dbReference type="NCBI Taxonomy" id="300844"/>
    <lineage>
        <taxon>Eukaryota</taxon>
        <taxon>Viridiplantae</taxon>
        <taxon>Streptophyta</taxon>
        <taxon>Embryophyta</taxon>
        <taxon>Tracheophyta</taxon>
        <taxon>Spermatophyta</taxon>
        <taxon>Magnoliopsida</taxon>
        <taxon>eudicotyledons</taxon>
        <taxon>Gunneridae</taxon>
        <taxon>Pentapetalae</taxon>
        <taxon>asterids</taxon>
        <taxon>lamiids</taxon>
        <taxon>Lamiales</taxon>
        <taxon>Pedaliaceae</taxon>
        <taxon>Sesamum</taxon>
    </lineage>
</organism>
<proteinExistence type="predicted"/>
<dbReference type="PANTHER" id="PTHR13620">
    <property type="entry name" value="3-5 EXONUCLEASE"/>
    <property type="match status" value="1"/>
</dbReference>
<dbReference type="GO" id="GO:0003676">
    <property type="term" value="F:nucleic acid binding"/>
    <property type="evidence" value="ECO:0007669"/>
    <property type="project" value="InterPro"/>
</dbReference>
<evidence type="ECO:0000256" key="1">
    <source>
        <dbReference type="ARBA" id="ARBA00022722"/>
    </source>
</evidence>
<name>A0AAE1YRA0_9LAMI</name>
<dbReference type="GO" id="GO:0008408">
    <property type="term" value="F:3'-5' exonuclease activity"/>
    <property type="evidence" value="ECO:0007669"/>
    <property type="project" value="TreeGrafter"/>
</dbReference>
<dbReference type="AlphaFoldDB" id="A0AAE1YRA0"/>
<keyword evidence="4" id="KW-1185">Reference proteome</keyword>
<keyword evidence="1" id="KW-0540">Nuclease</keyword>
<dbReference type="Gene3D" id="3.30.420.10">
    <property type="entry name" value="Ribonuclease H-like superfamily/Ribonuclease H"/>
    <property type="match status" value="1"/>
</dbReference>
<evidence type="ECO:0000313" key="4">
    <source>
        <dbReference type="Proteomes" id="UP001293254"/>
    </source>
</evidence>
<accession>A0AAE1YRA0</accession>
<reference evidence="3" key="2">
    <citation type="journal article" date="2024" name="Plant">
        <title>Genomic evolution and insights into agronomic trait innovations of Sesamum species.</title>
        <authorList>
            <person name="Miao H."/>
            <person name="Wang L."/>
            <person name="Qu L."/>
            <person name="Liu H."/>
            <person name="Sun Y."/>
            <person name="Le M."/>
            <person name="Wang Q."/>
            <person name="Wei S."/>
            <person name="Zheng Y."/>
            <person name="Lin W."/>
            <person name="Duan Y."/>
            <person name="Cao H."/>
            <person name="Xiong S."/>
            <person name="Wang X."/>
            <person name="Wei L."/>
            <person name="Li C."/>
            <person name="Ma Q."/>
            <person name="Ju M."/>
            <person name="Zhao R."/>
            <person name="Li G."/>
            <person name="Mu C."/>
            <person name="Tian Q."/>
            <person name="Mei H."/>
            <person name="Zhang T."/>
            <person name="Gao T."/>
            <person name="Zhang H."/>
        </authorList>
    </citation>
    <scope>NUCLEOTIDE SEQUENCE</scope>
    <source>
        <strain evidence="3">3651</strain>
    </source>
</reference>
<dbReference type="InterPro" id="IPR012337">
    <property type="entry name" value="RNaseH-like_sf"/>
</dbReference>
<dbReference type="EMBL" id="JACGWO010000002">
    <property type="protein sequence ID" value="KAK4434784.1"/>
    <property type="molecule type" value="Genomic_DNA"/>
</dbReference>